<dbReference type="EMBL" id="JAVEPI010000005">
    <property type="protein sequence ID" value="KAK1441868.1"/>
    <property type="molecule type" value="Genomic_DNA"/>
</dbReference>
<evidence type="ECO:0000256" key="8">
    <source>
        <dbReference type="ARBA" id="ARBA00023027"/>
    </source>
</evidence>
<feature type="binding site" description="in other chain" evidence="12 15">
    <location>
        <position position="315"/>
    </location>
    <ligand>
        <name>K(+)</name>
        <dbReference type="ChEBI" id="CHEBI:29103"/>
        <note>ligand shared between two tetrameric partners</note>
    </ligand>
</feature>
<dbReference type="GO" id="GO:0046872">
    <property type="term" value="F:metal ion binding"/>
    <property type="evidence" value="ECO:0007669"/>
    <property type="project" value="UniProtKB-UniRule"/>
</dbReference>
<comment type="similarity">
    <text evidence="2 12 17">Belongs to the IMPDH/GMPR family.</text>
</comment>
<dbReference type="EMBL" id="JQ781073">
    <property type="protein sequence ID" value="AFL46337.1"/>
    <property type="molecule type" value="mRNA"/>
</dbReference>
<feature type="binding site" description="in other chain" evidence="12 15">
    <location>
        <position position="312"/>
    </location>
    <ligand>
        <name>K(+)</name>
        <dbReference type="ChEBI" id="CHEBI:29103"/>
        <note>ligand shared between two tetrameric partners</note>
    </ligand>
</feature>
<sequence length="501" mass="53795">MADGSTATEIFDTTCTGYSYDDLIILPGYISGPNSLVDLSTQLTRGIRLSNPLVSSPMDTVTESKMAVEIALQGGIGIIHNNMTVDEVVEEVRKVKRFENGFIVDPYTLTPENTVADWMNIKDKYGFRSIPITSTGKIGSKLEGIVTTGDVCFVEDKSTKIKDIMTRDPIVGKHPLTLNEANKLLSEIKKGILPIVNNKGELISIVSRSDVKKNKKFPLASKNNNMQLLVGVAISTKEGAVDRAARVLEAGADVLVIDSSQGNSVFQIDLIKQLKQAFPGIQIIGGNVVTASQAKNLIDAGVDGLRVGMGCGSICTTQGVCGVGRPQANAVYYVSRYAHEYGNDCPVIADGGIRTSGDMMKALALGASCCMLGGAIAGTVESPGEFFYHDGIRVKQYRGMGSKAAFMYARQKCGGSLRRYNMDEDQPLVTQGVSGFTTDKGSINTLIPTFLQAIKQGMQNVGCNDIKTLHENTYNGKLRFEVRSSNAVIEGNVSKSVIMPS</sequence>
<comment type="function">
    <text evidence="11 12">Catalyzes the conversion of inosine 5'-phosphate (IMP) to xanthosine 5'-phosphate (XMP), the first committed and rate-limiting step in the de novo synthesis of guanine nucleotides, and therefore plays an important role in the regulation of cell growth.</text>
</comment>
<feature type="binding site" evidence="12">
    <location>
        <begin position="350"/>
        <end position="352"/>
    </location>
    <ligand>
        <name>IMP</name>
        <dbReference type="ChEBI" id="CHEBI:58053"/>
    </ligand>
</feature>
<evidence type="ECO:0000256" key="16">
    <source>
        <dbReference type="PROSITE-ProRule" id="PRU00703"/>
    </source>
</evidence>
<feature type="binding site" evidence="12">
    <location>
        <position position="313"/>
    </location>
    <ligand>
        <name>IMP</name>
        <dbReference type="ChEBI" id="CHEBI:58053"/>
    </ligand>
</feature>
<keyword evidence="3 12" id="KW-0479">Metal-binding</keyword>
<keyword evidence="4 12" id="KW-0332">GMP biosynthesis</keyword>
<dbReference type="AlphaFoldDB" id="I3WTS0"/>
<dbReference type="PANTHER" id="PTHR11911">
    <property type="entry name" value="INOSINE-5-MONOPHOSPHATE DEHYDROGENASE RELATED"/>
    <property type="match status" value="1"/>
</dbReference>
<evidence type="ECO:0000313" key="22">
    <source>
        <dbReference type="Proteomes" id="UP001230268"/>
    </source>
</evidence>
<evidence type="ECO:0000256" key="9">
    <source>
        <dbReference type="ARBA" id="ARBA00023122"/>
    </source>
</evidence>
<comment type="subunit">
    <text evidence="12">Homotetramer.</text>
</comment>
<dbReference type="SUPFAM" id="SSF54631">
    <property type="entry name" value="CBS-domain pair"/>
    <property type="match status" value="1"/>
</dbReference>
<dbReference type="InterPro" id="IPR001093">
    <property type="entry name" value="IMP_DH_GMPRt"/>
</dbReference>
<keyword evidence="22" id="KW-1185">Reference proteome</keyword>
<dbReference type="HAMAP" id="MF_01964">
    <property type="entry name" value="IMPDH"/>
    <property type="match status" value="1"/>
</dbReference>
<dbReference type="Gene3D" id="3.20.20.70">
    <property type="entry name" value="Aldolase class I"/>
    <property type="match status" value="1"/>
</dbReference>
<evidence type="ECO:0000256" key="11">
    <source>
        <dbReference type="ARBA" id="ARBA00056556"/>
    </source>
</evidence>
<accession>I3WTS0</accession>
<proteinExistence type="evidence at transcript level"/>
<comment type="caution">
    <text evidence="12">Lacks conserved residue(s) required for the propagation of feature annotation.</text>
</comment>
<keyword evidence="6 12" id="KW-0630">Potassium</keyword>
<evidence type="ECO:0000259" key="19">
    <source>
        <dbReference type="PROSITE" id="PS51371"/>
    </source>
</evidence>
<feature type="binding site" evidence="12">
    <location>
        <begin position="397"/>
        <end position="401"/>
    </location>
    <ligand>
        <name>IMP</name>
        <dbReference type="ChEBI" id="CHEBI:58053"/>
    </ligand>
</feature>
<evidence type="ECO:0000256" key="7">
    <source>
        <dbReference type="ARBA" id="ARBA00023002"/>
    </source>
</evidence>
<dbReference type="CDD" id="cd04601">
    <property type="entry name" value="CBS_pair_IMPDH"/>
    <property type="match status" value="1"/>
</dbReference>
<dbReference type="InterPro" id="IPR046342">
    <property type="entry name" value="CBS_dom_sf"/>
</dbReference>
<dbReference type="Pfam" id="PF00571">
    <property type="entry name" value="CBS"/>
    <property type="match status" value="1"/>
</dbReference>
<organism evidence="20">
    <name type="scientific">Babesia gibsoni</name>
    <dbReference type="NCBI Taxonomy" id="33632"/>
    <lineage>
        <taxon>Eukaryota</taxon>
        <taxon>Sar</taxon>
        <taxon>Alveolata</taxon>
        <taxon>Apicomplexa</taxon>
        <taxon>Aconoidasida</taxon>
        <taxon>Piroplasmida</taxon>
        <taxon>Babesiidae</taxon>
        <taxon>Babesia</taxon>
    </lineage>
</organism>
<evidence type="ECO:0000256" key="4">
    <source>
        <dbReference type="ARBA" id="ARBA00022749"/>
    </source>
</evidence>
<evidence type="ECO:0000256" key="18">
    <source>
        <dbReference type="RuleBase" id="RU003928"/>
    </source>
</evidence>
<evidence type="ECO:0000256" key="15">
    <source>
        <dbReference type="PIRSR" id="PIRSR000130-4"/>
    </source>
</evidence>
<evidence type="ECO:0000313" key="20">
    <source>
        <dbReference type="EMBL" id="AFL46337.1"/>
    </source>
</evidence>
<dbReference type="GO" id="GO:0005737">
    <property type="term" value="C:cytoplasm"/>
    <property type="evidence" value="ECO:0007669"/>
    <property type="project" value="UniProtKB-SubCell"/>
</dbReference>
<evidence type="ECO:0000256" key="2">
    <source>
        <dbReference type="ARBA" id="ARBA00005502"/>
    </source>
</evidence>
<comment type="activity regulation">
    <text evidence="12">Mycophenolic acid (MPA) is a non-competitive inhibitor that prevents formation of the closed enzyme conformation by binding to the same site as the amobile flap. In contrast, mizoribine monophosphate (MZP) is a competitive inhibitor that induces the closed conformation. MPA is a potent inhibitor of mammalian IMPDHs but a poor inhibitor of the bacterial enzymes. MZP is a more potent inhibitor of bacterial IMPDH.</text>
</comment>
<comment type="pathway">
    <text evidence="12 18">Purine metabolism; XMP biosynthesis via de novo pathway; XMP from IMP: step 1/1.</text>
</comment>
<dbReference type="InterPro" id="IPR015875">
    <property type="entry name" value="IMP_DH/GMP_Rdtase_CS"/>
</dbReference>
<comment type="cofactor">
    <cofactor evidence="1 12">
        <name>K(+)</name>
        <dbReference type="ChEBI" id="CHEBI:29103"/>
    </cofactor>
</comment>
<evidence type="ECO:0000256" key="14">
    <source>
        <dbReference type="PIRSR" id="PIRSR000130-3"/>
    </source>
</evidence>
<gene>
    <name evidence="20" type="primary">IMPDH</name>
    <name evidence="21" type="ORF">BgAZ_502000</name>
</gene>
<feature type="binding site" evidence="12">
    <location>
        <begin position="373"/>
        <end position="374"/>
    </location>
    <ligand>
        <name>IMP</name>
        <dbReference type="ChEBI" id="CHEBI:58053"/>
    </ligand>
</feature>
<dbReference type="GO" id="GO:0000166">
    <property type="term" value="F:nucleotide binding"/>
    <property type="evidence" value="ECO:0007669"/>
    <property type="project" value="UniProtKB-UniRule"/>
</dbReference>
<dbReference type="Proteomes" id="UP001230268">
    <property type="component" value="Unassembled WGS sequence"/>
</dbReference>
<dbReference type="PANTHER" id="PTHR11911:SF111">
    <property type="entry name" value="INOSINE-5'-MONOPHOSPHATE DEHYDROGENASE"/>
    <property type="match status" value="1"/>
</dbReference>
<feature type="binding site" evidence="12 14">
    <location>
        <begin position="308"/>
        <end position="310"/>
    </location>
    <ligand>
        <name>NAD(+)</name>
        <dbReference type="ChEBI" id="CHEBI:57540"/>
    </ligand>
</feature>
<dbReference type="UniPathway" id="UPA00601">
    <property type="reaction ID" value="UER00295"/>
</dbReference>
<reference evidence="21" key="2">
    <citation type="submission" date="2023-08" db="EMBL/GenBank/DDBJ databases">
        <title>Draft sequence of the Babesia gibsoni genome.</title>
        <authorList>
            <person name="Yamagishi J.Y."/>
            <person name="Xuan X.X."/>
        </authorList>
    </citation>
    <scope>NUCLEOTIDE SEQUENCE</scope>
    <source>
        <strain evidence="21">Azabu</strain>
    </source>
</reference>
<dbReference type="PIRSF" id="PIRSF000130">
    <property type="entry name" value="IMPDH"/>
    <property type="match status" value="1"/>
</dbReference>
<dbReference type="FunFam" id="3.20.20.70:FF:000086">
    <property type="entry name" value="IMP dehydrogenase, putative"/>
    <property type="match status" value="1"/>
</dbReference>
<dbReference type="BRENDA" id="1.1.1.205">
    <property type="organism ID" value="10414"/>
</dbReference>
<evidence type="ECO:0000256" key="12">
    <source>
        <dbReference type="HAMAP-Rule" id="MF_03156"/>
    </source>
</evidence>
<feature type="binding site" evidence="12">
    <location>
        <position position="431"/>
    </location>
    <ligand>
        <name>IMP</name>
        <dbReference type="ChEBI" id="CHEBI:58053"/>
    </ligand>
</feature>
<keyword evidence="12" id="KW-0963">Cytoplasm</keyword>
<dbReference type="SMART" id="SM01240">
    <property type="entry name" value="IMPDH"/>
    <property type="match status" value="1"/>
</dbReference>
<keyword evidence="9 16" id="KW-0129">CBS domain</keyword>
<feature type="binding site" evidence="12 14">
    <location>
        <begin position="258"/>
        <end position="260"/>
    </location>
    <ligand>
        <name>NAD(+)</name>
        <dbReference type="ChEBI" id="CHEBI:57540"/>
    </ligand>
</feature>
<dbReference type="InterPro" id="IPR005990">
    <property type="entry name" value="IMP_DH"/>
</dbReference>
<dbReference type="CDD" id="cd00381">
    <property type="entry name" value="IMPDH"/>
    <property type="match status" value="1"/>
</dbReference>
<name>I3WTS0_BABGI</name>
<comment type="subcellular location">
    <subcellularLocation>
        <location evidence="12">Cytoplasm</location>
    </subcellularLocation>
</comment>
<dbReference type="GO" id="GO:0003938">
    <property type="term" value="F:IMP dehydrogenase activity"/>
    <property type="evidence" value="ECO:0007669"/>
    <property type="project" value="UniProtKB-UniRule"/>
</dbReference>
<reference evidence="20" key="1">
    <citation type="journal article" date="2013" name="Parasitol. Int.">
        <title>Cloning, characterization and validation of inosine 5'-monophosphate dehydrogenase of Babesia gibsoni as molecular drug target.</title>
        <authorList>
            <person name="Cao S."/>
            <person name="Aboge G.O."/>
            <person name="Terkawi M.A."/>
            <person name="Zhou M."/>
            <person name="Luo Y."/>
            <person name="Yu L."/>
            <person name="Li Y."/>
            <person name="Goo Y."/>
            <person name="Kamyingkird K."/>
            <person name="Masatani T."/>
            <person name="Suzuki H."/>
            <person name="Igarashi I."/>
            <person name="Nishikawa Y."/>
            <person name="Xuan X."/>
        </authorList>
    </citation>
    <scope>NUCLEOTIDE SEQUENCE</scope>
    <source>
        <strain evidence="20">Oita</strain>
    </source>
</reference>
<dbReference type="SMART" id="SM00116">
    <property type="entry name" value="CBS"/>
    <property type="match status" value="2"/>
</dbReference>
<evidence type="ECO:0000256" key="10">
    <source>
        <dbReference type="ARBA" id="ARBA00048028"/>
    </source>
</evidence>
<evidence type="ECO:0000256" key="3">
    <source>
        <dbReference type="ARBA" id="ARBA00022723"/>
    </source>
</evidence>
<feature type="active site" description="Proton acceptor" evidence="12 13">
    <location>
        <position position="419"/>
    </location>
</feature>
<evidence type="ECO:0000256" key="1">
    <source>
        <dbReference type="ARBA" id="ARBA00001958"/>
    </source>
</evidence>
<evidence type="ECO:0000313" key="21">
    <source>
        <dbReference type="EMBL" id="KAK1441868.1"/>
    </source>
</evidence>
<feature type="active site" description="Thioimidate intermediate" evidence="12 13">
    <location>
        <position position="315"/>
    </location>
</feature>
<dbReference type="GO" id="GO:0006177">
    <property type="term" value="P:GMP biosynthetic process"/>
    <property type="evidence" value="ECO:0007669"/>
    <property type="project" value="UniProtKB-UniRule"/>
</dbReference>
<evidence type="ECO:0000256" key="13">
    <source>
        <dbReference type="PIRSR" id="PIRSR000130-1"/>
    </source>
</evidence>
<keyword evidence="5 12" id="KW-0658">Purine biosynthesis</keyword>
<evidence type="ECO:0000256" key="17">
    <source>
        <dbReference type="RuleBase" id="RU003927"/>
    </source>
</evidence>
<dbReference type="InterPro" id="IPR013785">
    <property type="entry name" value="Aldolase_TIM"/>
</dbReference>
<feature type="domain" description="CBS" evidence="19">
    <location>
        <begin position="165"/>
        <end position="221"/>
    </location>
</feature>
<keyword evidence="8 12" id="KW-0520">NAD</keyword>
<dbReference type="PROSITE" id="PS51371">
    <property type="entry name" value="CBS"/>
    <property type="match status" value="2"/>
</dbReference>
<dbReference type="PROSITE" id="PS00487">
    <property type="entry name" value="IMP_DH_GMP_RED"/>
    <property type="match status" value="1"/>
</dbReference>
<dbReference type="InterPro" id="IPR000644">
    <property type="entry name" value="CBS_dom"/>
</dbReference>
<feature type="binding site" description="in other chain" evidence="12 15">
    <location>
        <position position="310"/>
    </location>
    <ligand>
        <name>K(+)</name>
        <dbReference type="ChEBI" id="CHEBI:29103"/>
        <note>ligand shared between two tetrameric partners</note>
    </ligand>
</feature>
<dbReference type="Pfam" id="PF00478">
    <property type="entry name" value="IMPDH"/>
    <property type="match status" value="1"/>
</dbReference>
<dbReference type="SUPFAM" id="SSF51412">
    <property type="entry name" value="Inosine monophosphate dehydrogenase (IMPDH)"/>
    <property type="match status" value="1"/>
</dbReference>
<feature type="domain" description="CBS" evidence="19">
    <location>
        <begin position="102"/>
        <end position="161"/>
    </location>
</feature>
<dbReference type="NCBIfam" id="TIGR01302">
    <property type="entry name" value="IMP_dehydrog"/>
    <property type="match status" value="1"/>
</dbReference>
<dbReference type="GO" id="GO:0006183">
    <property type="term" value="P:GTP biosynthetic process"/>
    <property type="evidence" value="ECO:0007669"/>
    <property type="project" value="TreeGrafter"/>
</dbReference>
<comment type="catalytic activity">
    <reaction evidence="10 12 18">
        <text>IMP + NAD(+) + H2O = XMP + NADH + H(+)</text>
        <dbReference type="Rhea" id="RHEA:11708"/>
        <dbReference type="ChEBI" id="CHEBI:15377"/>
        <dbReference type="ChEBI" id="CHEBI:15378"/>
        <dbReference type="ChEBI" id="CHEBI:57464"/>
        <dbReference type="ChEBI" id="CHEBI:57540"/>
        <dbReference type="ChEBI" id="CHEBI:57945"/>
        <dbReference type="ChEBI" id="CHEBI:58053"/>
        <dbReference type="EC" id="1.1.1.205"/>
    </reaction>
</comment>
<evidence type="ECO:0000256" key="6">
    <source>
        <dbReference type="ARBA" id="ARBA00022958"/>
    </source>
</evidence>
<dbReference type="EC" id="1.1.1.205" evidence="12 18"/>
<protein>
    <recommendedName>
        <fullName evidence="12 18">Inosine-5'-monophosphate dehydrogenase</fullName>
        <shortName evidence="12">IMP dehydrogenase</shortName>
        <shortName evidence="12">IMPD</shortName>
        <shortName evidence="12">IMPDH</shortName>
        <ecNumber evidence="12 18">1.1.1.205</ecNumber>
    </recommendedName>
</protein>
<evidence type="ECO:0000256" key="5">
    <source>
        <dbReference type="ARBA" id="ARBA00022755"/>
    </source>
</evidence>
<keyword evidence="7 12" id="KW-0560">Oxidoreductase</keyword>